<dbReference type="AlphaFoldDB" id="A0A9W6TPD0"/>
<keyword evidence="1" id="KW-0175">Coiled coil</keyword>
<reference evidence="3" key="1">
    <citation type="submission" date="2023-04" db="EMBL/GenBank/DDBJ databases">
        <title>Phytophthora fragariaefolia NBRC 109709.</title>
        <authorList>
            <person name="Ichikawa N."/>
            <person name="Sato H."/>
            <person name="Tonouchi N."/>
        </authorList>
    </citation>
    <scope>NUCLEOTIDE SEQUENCE</scope>
    <source>
        <strain evidence="3">NBRC 109709</strain>
    </source>
</reference>
<feature type="region of interest" description="Disordered" evidence="2">
    <location>
        <begin position="60"/>
        <end position="85"/>
    </location>
</feature>
<feature type="compositionally biased region" description="Pro residues" evidence="2">
    <location>
        <begin position="112"/>
        <end position="125"/>
    </location>
</feature>
<accession>A0A9W6TPD0</accession>
<evidence type="ECO:0000256" key="1">
    <source>
        <dbReference type="SAM" id="Coils"/>
    </source>
</evidence>
<protein>
    <submittedName>
        <fullName evidence="3">Unnamed protein product</fullName>
    </submittedName>
</protein>
<feature type="coiled-coil region" evidence="1">
    <location>
        <begin position="347"/>
        <end position="409"/>
    </location>
</feature>
<feature type="coiled-coil region" evidence="1">
    <location>
        <begin position="511"/>
        <end position="732"/>
    </location>
</feature>
<evidence type="ECO:0000256" key="2">
    <source>
        <dbReference type="SAM" id="MobiDB-lite"/>
    </source>
</evidence>
<feature type="region of interest" description="Disordered" evidence="2">
    <location>
        <begin position="97"/>
        <end position="157"/>
    </location>
</feature>
<name>A0A9W6TPD0_9STRA</name>
<gene>
    <name evidence="3" type="ORF">Pfra01_000203600</name>
</gene>
<feature type="compositionally biased region" description="Basic and acidic residues" evidence="2">
    <location>
        <begin position="97"/>
        <end position="111"/>
    </location>
</feature>
<organism evidence="3 4">
    <name type="scientific">Phytophthora fragariaefolia</name>
    <dbReference type="NCBI Taxonomy" id="1490495"/>
    <lineage>
        <taxon>Eukaryota</taxon>
        <taxon>Sar</taxon>
        <taxon>Stramenopiles</taxon>
        <taxon>Oomycota</taxon>
        <taxon>Peronosporomycetes</taxon>
        <taxon>Peronosporales</taxon>
        <taxon>Peronosporaceae</taxon>
        <taxon>Phytophthora</taxon>
    </lineage>
</organism>
<feature type="compositionally biased region" description="Polar residues" evidence="2">
    <location>
        <begin position="136"/>
        <end position="152"/>
    </location>
</feature>
<comment type="caution">
    <text evidence="3">The sequence shown here is derived from an EMBL/GenBank/DDBJ whole genome shotgun (WGS) entry which is preliminary data.</text>
</comment>
<dbReference type="EMBL" id="BSXT01000161">
    <property type="protein sequence ID" value="GMF19460.1"/>
    <property type="molecule type" value="Genomic_DNA"/>
</dbReference>
<keyword evidence="4" id="KW-1185">Reference proteome</keyword>
<feature type="coiled-coil region" evidence="1">
    <location>
        <begin position="266"/>
        <end position="293"/>
    </location>
</feature>
<feature type="coiled-coil region" evidence="1">
    <location>
        <begin position="171"/>
        <end position="218"/>
    </location>
</feature>
<proteinExistence type="predicted"/>
<evidence type="ECO:0000313" key="3">
    <source>
        <dbReference type="EMBL" id="GMF19460.1"/>
    </source>
</evidence>
<feature type="compositionally biased region" description="Polar residues" evidence="2">
    <location>
        <begin position="68"/>
        <end position="80"/>
    </location>
</feature>
<feature type="compositionally biased region" description="Polar residues" evidence="2">
    <location>
        <begin position="240"/>
        <end position="257"/>
    </location>
</feature>
<dbReference type="Proteomes" id="UP001165121">
    <property type="component" value="Unassembled WGS sequence"/>
</dbReference>
<feature type="region of interest" description="Disordered" evidence="2">
    <location>
        <begin position="230"/>
        <end position="257"/>
    </location>
</feature>
<sequence>MLPNLELLDEEEVEFLKEMGSLHMPKYRSLMRRIVDNNRSERHFRRSPQGLKQLQATTIHGRDESYQGRHTSNQLQSGQLRASPLRIQTGIDVQKFTDHPHRHPEISEPEKAPAPSPSGTQPPLPTGARKLEEDNQQPQQRLVVKDSSTNTEVDPEKDILKREQAIGLKEAEFLEKEKTFLSKENEFHIKEKDFKLQIDDLEKQLKAAEGRAAKAEATVLEMSNHLLQKEKDQAAATAASDESVSAIQQSHSNQESEWDSTLATLKASHQSEIKNLSSENAELLGKIASLEADLTSNGQKLREADQILQEKSIALEKRVSKVDEIAGDLELARKSHEAIVNQLSDEVKYHKDRSEQYEMRNTQLEKQVAELKSNVETVYNKCIEKDDAIQQLKKSLSSRQDEIESLRLQHVKDTERQDKLQQQQQDLYERQLQASIIQVEMEFRKEYQQTSQKFQLLQRKNQERLKEIKRVREAYQTSLQREATAKAEVDKLQAILADDKQKLFVEDAKRMDAFKTSIREEKSKRKALEQLLSEEKQKSAQLATLHADLDDKNLEIDKLREDIKVLEEQRESWIKMEDDLRAALKVKDIMLADQQRQIQESNTERQQAEVQFNDEMAECQAQIEDLEAALDESLQKAAEEQVKAEALSSKLSVLEKNAPEKEKEIHLLRVELEQKVSALEFLDQEMQRMRTVLENQDNLFQKRMQKHLEQQREEIERVRAEAEEERERQLHGWETERGEMMHKYEVLATEMESVATQNGKLRVALDQERRKNAQNDRDMRVLLAQVQLEQFYGLLWAASHASLLLCIQIDRERQSKKENLRQIKSLFEQLQREST</sequence>
<evidence type="ECO:0000313" key="4">
    <source>
        <dbReference type="Proteomes" id="UP001165121"/>
    </source>
</evidence>
<dbReference type="OrthoDB" id="7451790at2759"/>